<proteinExistence type="predicted"/>
<reference evidence="3" key="1">
    <citation type="journal article" date="2023" name="Mol. Phylogenet. Evol.">
        <title>Genome-scale phylogeny and comparative genomics of the fungal order Sordariales.</title>
        <authorList>
            <person name="Hensen N."/>
            <person name="Bonometti L."/>
            <person name="Westerberg I."/>
            <person name="Brannstrom I.O."/>
            <person name="Guillou S."/>
            <person name="Cros-Aarteil S."/>
            <person name="Calhoun S."/>
            <person name="Haridas S."/>
            <person name="Kuo A."/>
            <person name="Mondo S."/>
            <person name="Pangilinan J."/>
            <person name="Riley R."/>
            <person name="LaButti K."/>
            <person name="Andreopoulos B."/>
            <person name="Lipzen A."/>
            <person name="Chen C."/>
            <person name="Yan M."/>
            <person name="Daum C."/>
            <person name="Ng V."/>
            <person name="Clum A."/>
            <person name="Steindorff A."/>
            <person name="Ohm R.A."/>
            <person name="Martin F."/>
            <person name="Silar P."/>
            <person name="Natvig D.O."/>
            <person name="Lalanne C."/>
            <person name="Gautier V."/>
            <person name="Ament-Velasquez S.L."/>
            <person name="Kruys A."/>
            <person name="Hutchinson M.I."/>
            <person name="Powell A.J."/>
            <person name="Barry K."/>
            <person name="Miller A.N."/>
            <person name="Grigoriev I.V."/>
            <person name="Debuchy R."/>
            <person name="Gladieux P."/>
            <person name="Hiltunen Thoren M."/>
            <person name="Johannesson H."/>
        </authorList>
    </citation>
    <scope>NUCLEOTIDE SEQUENCE</scope>
    <source>
        <strain evidence="3">CBS 232.78</strain>
    </source>
</reference>
<evidence type="ECO:0000256" key="1">
    <source>
        <dbReference type="SAM" id="MobiDB-lite"/>
    </source>
</evidence>
<evidence type="ECO:0000256" key="2">
    <source>
        <dbReference type="SAM" id="Phobius"/>
    </source>
</evidence>
<keyword evidence="2" id="KW-0812">Transmembrane</keyword>
<keyword evidence="2" id="KW-0472">Membrane</keyword>
<protein>
    <recommendedName>
        <fullName evidence="5">F-box domain-containing protein</fullName>
    </recommendedName>
</protein>
<dbReference type="Proteomes" id="UP001285441">
    <property type="component" value="Unassembled WGS sequence"/>
</dbReference>
<keyword evidence="4" id="KW-1185">Reference proteome</keyword>
<gene>
    <name evidence="3" type="ORF">B0H63DRAFT_464071</name>
</gene>
<keyword evidence="2" id="KW-1133">Transmembrane helix</keyword>
<name>A0AAE0NXI4_9PEZI</name>
<dbReference type="AlphaFoldDB" id="A0AAE0NXI4"/>
<feature type="region of interest" description="Disordered" evidence="1">
    <location>
        <begin position="1"/>
        <end position="44"/>
    </location>
</feature>
<accession>A0AAE0NXI4</accession>
<evidence type="ECO:0000313" key="3">
    <source>
        <dbReference type="EMBL" id="KAK3389628.1"/>
    </source>
</evidence>
<reference evidence="3" key="2">
    <citation type="submission" date="2023-06" db="EMBL/GenBank/DDBJ databases">
        <authorList>
            <consortium name="Lawrence Berkeley National Laboratory"/>
            <person name="Haridas S."/>
            <person name="Hensen N."/>
            <person name="Bonometti L."/>
            <person name="Westerberg I."/>
            <person name="Brannstrom I.O."/>
            <person name="Guillou S."/>
            <person name="Cros-Aarteil S."/>
            <person name="Calhoun S."/>
            <person name="Kuo A."/>
            <person name="Mondo S."/>
            <person name="Pangilinan J."/>
            <person name="Riley R."/>
            <person name="LaButti K."/>
            <person name="Andreopoulos B."/>
            <person name="Lipzen A."/>
            <person name="Chen C."/>
            <person name="Yanf M."/>
            <person name="Daum C."/>
            <person name="Ng V."/>
            <person name="Clum A."/>
            <person name="Steindorff A."/>
            <person name="Ohm R."/>
            <person name="Martin F."/>
            <person name="Silar P."/>
            <person name="Natvig D."/>
            <person name="Lalanne C."/>
            <person name="Gautier V."/>
            <person name="Ament-velasquez S.L."/>
            <person name="Kruys A."/>
            <person name="Hutchinson M.I."/>
            <person name="Powell A.J."/>
            <person name="Barry K."/>
            <person name="Miller A.N."/>
            <person name="Grigoriev I.V."/>
            <person name="Debuchy R."/>
            <person name="Gladieux P."/>
            <person name="Thoren M.H."/>
            <person name="Johannesson H."/>
        </authorList>
    </citation>
    <scope>NUCLEOTIDE SEQUENCE</scope>
    <source>
        <strain evidence="3">CBS 232.78</strain>
    </source>
</reference>
<organism evidence="3 4">
    <name type="scientific">Podospora didyma</name>
    <dbReference type="NCBI Taxonomy" id="330526"/>
    <lineage>
        <taxon>Eukaryota</taxon>
        <taxon>Fungi</taxon>
        <taxon>Dikarya</taxon>
        <taxon>Ascomycota</taxon>
        <taxon>Pezizomycotina</taxon>
        <taxon>Sordariomycetes</taxon>
        <taxon>Sordariomycetidae</taxon>
        <taxon>Sordariales</taxon>
        <taxon>Podosporaceae</taxon>
        <taxon>Podospora</taxon>
    </lineage>
</organism>
<evidence type="ECO:0008006" key="5">
    <source>
        <dbReference type="Google" id="ProtNLM"/>
    </source>
</evidence>
<comment type="caution">
    <text evidence="3">The sequence shown here is derived from an EMBL/GenBank/DDBJ whole genome shotgun (WGS) entry which is preliminary data.</text>
</comment>
<dbReference type="EMBL" id="JAULSW010000002">
    <property type="protein sequence ID" value="KAK3389628.1"/>
    <property type="molecule type" value="Genomic_DNA"/>
</dbReference>
<evidence type="ECO:0000313" key="4">
    <source>
        <dbReference type="Proteomes" id="UP001285441"/>
    </source>
</evidence>
<feature type="transmembrane region" description="Helical" evidence="2">
    <location>
        <begin position="167"/>
        <end position="188"/>
    </location>
</feature>
<sequence>MPLFRRLKPVAGPDPAAKPATTPSEDDKQSMVPTADAARRGPASFNTLPPEIHIMISKQLIYPDALSLKHTNRYFYRMVDTGVRLKVDWLVERRRLHLDCPNNQRCELGSDLRFCRGSVSLLMQRRREHIECESRPGLGCLIYGTTTCTHARKLRTRLMKLTIHEDFVCWLIGFQVLMVVPFIAWLVWMSRVHFLTPTD</sequence>